<dbReference type="GO" id="GO:0005774">
    <property type="term" value="C:vacuolar membrane"/>
    <property type="evidence" value="ECO:0007669"/>
    <property type="project" value="UniProtKB-SubCell"/>
</dbReference>
<dbReference type="Proteomes" id="UP001054252">
    <property type="component" value="Unassembled WGS sequence"/>
</dbReference>
<keyword evidence="4" id="KW-0813">Transport</keyword>
<feature type="transmembrane region" description="Helical" evidence="14">
    <location>
        <begin position="911"/>
        <end position="928"/>
    </location>
</feature>
<dbReference type="FunFam" id="3.40.50.300:FF:000163">
    <property type="entry name" value="Multidrug resistance-associated protein member 4"/>
    <property type="match status" value="1"/>
</dbReference>
<keyword evidence="7" id="KW-0547">Nucleotide-binding</keyword>
<evidence type="ECO:0000256" key="10">
    <source>
        <dbReference type="ARBA" id="ARBA00022989"/>
    </source>
</evidence>
<dbReference type="FunFam" id="1.20.1560.10:FF:000013">
    <property type="entry name" value="ABC transporter C family member 2"/>
    <property type="match status" value="1"/>
</dbReference>
<feature type="transmembrane region" description="Helical" evidence="14">
    <location>
        <begin position="428"/>
        <end position="456"/>
    </location>
</feature>
<dbReference type="CDD" id="cd03250">
    <property type="entry name" value="ABCC_MRP_domain1"/>
    <property type="match status" value="1"/>
</dbReference>
<keyword evidence="18" id="KW-1185">Reference proteome</keyword>
<keyword evidence="6" id="KW-0677">Repeat</keyword>
<dbReference type="Gene3D" id="1.20.1560.10">
    <property type="entry name" value="ABC transporter type 1, transmembrane domain"/>
    <property type="match status" value="2"/>
</dbReference>
<evidence type="ECO:0000256" key="8">
    <source>
        <dbReference type="ARBA" id="ARBA00022840"/>
    </source>
</evidence>
<dbReference type="PANTHER" id="PTHR24223:SF456">
    <property type="entry name" value="MULTIDRUG RESISTANCE-ASSOCIATED PROTEIN LETHAL(2)03659"/>
    <property type="match status" value="1"/>
</dbReference>
<feature type="region of interest" description="Disordered" evidence="13">
    <location>
        <begin position="843"/>
        <end position="888"/>
    </location>
</feature>
<feature type="transmembrane region" description="Helical" evidence="14">
    <location>
        <begin position="143"/>
        <end position="163"/>
    </location>
</feature>
<keyword evidence="10 14" id="KW-1133">Transmembrane helix</keyword>
<comment type="similarity">
    <text evidence="2">Belongs to the ABC transporter superfamily. ABCC family. Conjugate transporter (TC 3.A.1.208) subfamily.</text>
</comment>
<evidence type="ECO:0000256" key="6">
    <source>
        <dbReference type="ARBA" id="ARBA00022737"/>
    </source>
</evidence>
<dbReference type="InterPro" id="IPR011527">
    <property type="entry name" value="ABC1_TM_dom"/>
</dbReference>
<dbReference type="PROSITE" id="PS50893">
    <property type="entry name" value="ABC_TRANSPORTER_2"/>
    <property type="match status" value="2"/>
</dbReference>
<reference evidence="17 18" key="1">
    <citation type="journal article" date="2021" name="Commun. Biol.">
        <title>The genome of Shorea leprosula (Dipterocarpaceae) highlights the ecological relevance of drought in aseasonal tropical rainforests.</title>
        <authorList>
            <person name="Ng K.K.S."/>
            <person name="Kobayashi M.J."/>
            <person name="Fawcett J.A."/>
            <person name="Hatakeyama M."/>
            <person name="Paape T."/>
            <person name="Ng C.H."/>
            <person name="Ang C.C."/>
            <person name="Tnah L.H."/>
            <person name="Lee C.T."/>
            <person name="Nishiyama T."/>
            <person name="Sese J."/>
            <person name="O'Brien M.J."/>
            <person name="Copetti D."/>
            <person name="Mohd Noor M.I."/>
            <person name="Ong R.C."/>
            <person name="Putra M."/>
            <person name="Sireger I.Z."/>
            <person name="Indrioko S."/>
            <person name="Kosugi Y."/>
            <person name="Izuno A."/>
            <person name="Isagi Y."/>
            <person name="Lee S.L."/>
            <person name="Shimizu K.K."/>
        </authorList>
    </citation>
    <scope>NUCLEOTIDE SEQUENCE [LARGE SCALE GENOMIC DNA]</scope>
    <source>
        <strain evidence="17">214</strain>
    </source>
</reference>
<proteinExistence type="inferred from homology"/>
<dbReference type="InterPro" id="IPR050173">
    <property type="entry name" value="ABC_transporter_C-like"/>
</dbReference>
<dbReference type="InterPro" id="IPR017871">
    <property type="entry name" value="ABC_transporter-like_CS"/>
</dbReference>
<keyword evidence="9" id="KW-1278">Translocase</keyword>
<name>A0AAV5L4U4_9ROSI</name>
<feature type="transmembrane region" description="Helical" evidence="14">
    <location>
        <begin position="112"/>
        <end position="131"/>
    </location>
</feature>
<protein>
    <recommendedName>
        <fullName evidence="3">ABC-type xenobiotic transporter</fullName>
        <ecNumber evidence="3">7.6.2.2</ecNumber>
    </recommendedName>
</protein>
<dbReference type="Pfam" id="PF00664">
    <property type="entry name" value="ABC_membrane"/>
    <property type="match status" value="2"/>
</dbReference>
<feature type="transmembrane region" description="Helical" evidence="14">
    <location>
        <begin position="958"/>
        <end position="979"/>
    </location>
</feature>
<evidence type="ECO:0000256" key="11">
    <source>
        <dbReference type="ARBA" id="ARBA00023136"/>
    </source>
</evidence>
<dbReference type="GO" id="GO:0016887">
    <property type="term" value="F:ATP hydrolysis activity"/>
    <property type="evidence" value="ECO:0007669"/>
    <property type="project" value="InterPro"/>
</dbReference>
<dbReference type="SUPFAM" id="SSF90123">
    <property type="entry name" value="ABC transporter transmembrane region"/>
    <property type="match status" value="2"/>
</dbReference>
<evidence type="ECO:0000256" key="3">
    <source>
        <dbReference type="ARBA" id="ARBA00012191"/>
    </source>
</evidence>
<evidence type="ECO:0000256" key="14">
    <source>
        <dbReference type="SAM" id="Phobius"/>
    </source>
</evidence>
<feature type="domain" description="ABC transmembrane type-1" evidence="16">
    <location>
        <begin position="304"/>
        <end position="583"/>
    </location>
</feature>
<dbReference type="GO" id="GO:1902417">
    <property type="term" value="F:(+)-abscisic acid D-glucopyranosyl ester transmembrane transporter activity"/>
    <property type="evidence" value="ECO:0007669"/>
    <property type="project" value="UniProtKB-ARBA"/>
</dbReference>
<comment type="catalytic activity">
    <reaction evidence="12">
        <text>ATP + H2O + xenobioticSide 1 = ADP + phosphate + xenobioticSide 2.</text>
        <dbReference type="EC" id="7.6.2.2"/>
    </reaction>
</comment>
<dbReference type="InterPro" id="IPR044726">
    <property type="entry name" value="ABCC_6TM_D2"/>
</dbReference>
<dbReference type="EC" id="7.6.2.2" evidence="3"/>
<dbReference type="FunFam" id="3.40.50.300:FF:000450">
    <property type="entry name" value="ABC transporter C family member 2"/>
    <property type="match status" value="1"/>
</dbReference>
<dbReference type="Gene3D" id="3.40.50.300">
    <property type="entry name" value="P-loop containing nucleotide triphosphate hydrolases"/>
    <property type="match status" value="2"/>
</dbReference>
<sequence>MAFEALIWFCRPVANGVWTRAVANAFGAYTPCATDSLVISVSHLVLLALCIYRIWLIKKDFKVQRFCLRSKYYNYLLALLAGYSTAEPLYRLIMGISVLNLDGQTGLAPYEIVSLIIEALTWCSLLVMTGVETKVYIRESRWFVRFALVYSLVGDAVMLNLIFTVKEFYNSSVLYQYLSEVVVQGLFGMLLLVYIPTLDPYPSYTPMRVESVDDTEYEELPGGEQICPERHVNIFSKIFFSWTSPLMKLGYKRPITEKDVWKLDTWDRTETLNEKFQKCWAKEMRRPKPWLLRALNSSLGGRFWWGGFWKIGNDLSQFVGPLILNRLLQSMQQGDPSWIGYIYAFSIFAGVALGVLCEAQYFQNVMRVGFRLRSTLVAAVFRKSLRLTHESRKKFTSGKITNLMTTDAEALQQICQSLHTLWSAPFRIIFAMVLLYQQLGVASLLGALMLVLLFPVQTLVISRMQKLSKEGLQRTDKRIGLMNEILAAMDTVKCYAWESSFHSKVHSVRNDELSWFRKASLLGACNGFILNSIPVVVTVVSFAMFTFLGGDLTPARAFTSISLFAVLRFPLFMLPNIITQVVNANVSLKRLEELFLAEERVLLPNPPLNPQQPAIEIKNGYFSWDSKAERPTLSDVNLDIPVGGLIAVVGSTGEGKTSLISAMLGELPSISNASVIIRGTVAYVPQVSWIFNATVRDNILFGSPFDLGRYEKAIDVTALQHDLDLLPGGDLTEIGERGVNISGGQKQRVSMARAVYSNSDVYIFDDPLSALDAHVGRLVFDKCIKGELRGKTRVLVTNQLHFLSQVDRILLVHDGMVKEEGTFEELSNNGILFQKLMENAGKMEEYEEEKEEGDAADNKASKPLANGVGNDLPKDASSANKTKGGKSVLIKQEERETGVVSWKVLTRYKNALGGFWVVMGLFACYVSTEVLRVSSSTWLSSWTDQSSPKTHGPGYYNLIYSLLSFGQVIVTLVNSYWLIISSLYAARRLHDAILTSILRAPMVFFHTNPLGRIINRFAKDLGDIDRNVAPFVNMFLGQVSQLLSTFVLIGIVSTMSLWAIMPLLALFYAAYLYYQSTAREVKRLDSITRSPVYAQFGEALNGLSTILLGIIPQSPVLFSGTVRFNLDPFNEHNDADLWEALERAHLKDAIRRNSLGLDAEVSEAGENFSVGQRQLLSLARALLRRSKILVLDEATAAVDVRTDALIQKTIREEFKSCTMLIIAHRLNTIIDCDRILLLNSGRVLEYDTPEALLSKEGSAFSKMVQSTGAANAQYLRSLVLGGEGENKLSRDENNQLEGQRRWLASSRWAAAAQFAIAVSLTSSHSDLTRLEIEDEDSILKKTKDAVITLQGVLEGKHNKAIEESLDQNQISKDGWWSALYRMIEGLAVMSRLARNRLHNSEYGFEDRSIDWDRAEM</sequence>
<dbReference type="GO" id="GO:0008559">
    <property type="term" value="F:ABC-type xenobiotic transporter activity"/>
    <property type="evidence" value="ECO:0007669"/>
    <property type="project" value="UniProtKB-EC"/>
</dbReference>
<feature type="domain" description="ABC transmembrane type-1" evidence="16">
    <location>
        <begin position="920"/>
        <end position="1106"/>
    </location>
</feature>
<feature type="transmembrane region" description="Helical" evidence="14">
    <location>
        <begin position="76"/>
        <end position="100"/>
    </location>
</feature>
<evidence type="ECO:0000313" key="17">
    <source>
        <dbReference type="EMBL" id="GKV32070.1"/>
    </source>
</evidence>
<dbReference type="GO" id="GO:0005524">
    <property type="term" value="F:ATP binding"/>
    <property type="evidence" value="ECO:0007669"/>
    <property type="project" value="UniProtKB-KW"/>
</dbReference>
<evidence type="ECO:0000256" key="13">
    <source>
        <dbReference type="SAM" id="MobiDB-lite"/>
    </source>
</evidence>
<keyword evidence="5 14" id="KW-0812">Transmembrane</keyword>
<keyword evidence="8" id="KW-0067">ATP-binding</keyword>
<dbReference type="InterPro" id="IPR003439">
    <property type="entry name" value="ABC_transporter-like_ATP-bd"/>
</dbReference>
<feature type="compositionally biased region" description="Acidic residues" evidence="13">
    <location>
        <begin position="845"/>
        <end position="855"/>
    </location>
</feature>
<dbReference type="InterPro" id="IPR044746">
    <property type="entry name" value="ABCC_6TM_D1"/>
</dbReference>
<feature type="transmembrane region" description="Helical" evidence="14">
    <location>
        <begin position="37"/>
        <end position="55"/>
    </location>
</feature>
<feature type="transmembrane region" description="Helical" evidence="14">
    <location>
        <begin position="338"/>
        <end position="362"/>
    </location>
</feature>
<dbReference type="EMBL" id="BPVZ01000094">
    <property type="protein sequence ID" value="GKV32070.1"/>
    <property type="molecule type" value="Genomic_DNA"/>
</dbReference>
<organism evidence="17 18">
    <name type="scientific">Rubroshorea leprosula</name>
    <dbReference type="NCBI Taxonomy" id="152421"/>
    <lineage>
        <taxon>Eukaryota</taxon>
        <taxon>Viridiplantae</taxon>
        <taxon>Streptophyta</taxon>
        <taxon>Embryophyta</taxon>
        <taxon>Tracheophyta</taxon>
        <taxon>Spermatophyta</taxon>
        <taxon>Magnoliopsida</taxon>
        <taxon>eudicotyledons</taxon>
        <taxon>Gunneridae</taxon>
        <taxon>Pentapetalae</taxon>
        <taxon>rosids</taxon>
        <taxon>malvids</taxon>
        <taxon>Malvales</taxon>
        <taxon>Dipterocarpaceae</taxon>
        <taxon>Rubroshorea</taxon>
    </lineage>
</organism>
<evidence type="ECO:0000259" key="15">
    <source>
        <dbReference type="PROSITE" id="PS50893"/>
    </source>
</evidence>
<dbReference type="PROSITE" id="PS50929">
    <property type="entry name" value="ABC_TM1F"/>
    <property type="match status" value="2"/>
</dbReference>
<comment type="caution">
    <text evidence="17">The sequence shown here is derived from an EMBL/GenBank/DDBJ whole genome shotgun (WGS) entry which is preliminary data.</text>
</comment>
<evidence type="ECO:0000256" key="5">
    <source>
        <dbReference type="ARBA" id="ARBA00022692"/>
    </source>
</evidence>
<dbReference type="InterPro" id="IPR036640">
    <property type="entry name" value="ABC1_TM_sf"/>
</dbReference>
<evidence type="ECO:0000256" key="9">
    <source>
        <dbReference type="ARBA" id="ARBA00022967"/>
    </source>
</evidence>
<dbReference type="SMART" id="SM00382">
    <property type="entry name" value="AAA"/>
    <property type="match status" value="2"/>
</dbReference>
<evidence type="ECO:0000256" key="7">
    <source>
        <dbReference type="ARBA" id="ARBA00022741"/>
    </source>
</evidence>
<feature type="domain" description="ABC transporter" evidence="15">
    <location>
        <begin position="615"/>
        <end position="839"/>
    </location>
</feature>
<dbReference type="Pfam" id="PF00005">
    <property type="entry name" value="ABC_tran"/>
    <property type="match status" value="2"/>
</dbReference>
<evidence type="ECO:0000256" key="2">
    <source>
        <dbReference type="ARBA" id="ARBA00009726"/>
    </source>
</evidence>
<keyword evidence="11 14" id="KW-0472">Membrane</keyword>
<evidence type="ECO:0000256" key="4">
    <source>
        <dbReference type="ARBA" id="ARBA00022448"/>
    </source>
</evidence>
<evidence type="ECO:0000256" key="12">
    <source>
        <dbReference type="ARBA" id="ARBA00034018"/>
    </source>
</evidence>
<dbReference type="CDD" id="cd18580">
    <property type="entry name" value="ABC_6TM_ABCC_D2"/>
    <property type="match status" value="1"/>
</dbReference>
<comment type="subcellular location">
    <subcellularLocation>
        <location evidence="1">Vacuole membrane</location>
        <topology evidence="1">Multi-pass membrane protein</topology>
    </subcellularLocation>
</comment>
<feature type="transmembrane region" description="Helical" evidence="14">
    <location>
        <begin position="557"/>
        <end position="578"/>
    </location>
</feature>
<dbReference type="CDD" id="cd18579">
    <property type="entry name" value="ABC_6TM_ABCC_D1"/>
    <property type="match status" value="1"/>
</dbReference>
<dbReference type="PROSITE" id="PS00211">
    <property type="entry name" value="ABC_TRANSPORTER_1"/>
    <property type="match status" value="2"/>
</dbReference>
<accession>A0AAV5L4U4</accession>
<gene>
    <name evidence="17" type="ORF">SLEP1_g40701</name>
</gene>
<evidence type="ECO:0000256" key="1">
    <source>
        <dbReference type="ARBA" id="ARBA00004128"/>
    </source>
</evidence>
<dbReference type="InterPro" id="IPR003593">
    <property type="entry name" value="AAA+_ATPase"/>
</dbReference>
<dbReference type="SUPFAM" id="SSF52540">
    <property type="entry name" value="P-loop containing nucleoside triphosphate hydrolases"/>
    <property type="match status" value="2"/>
</dbReference>
<dbReference type="FunFam" id="1.20.1560.10:FF:000024">
    <property type="entry name" value="ABC transporter C family member 2"/>
    <property type="match status" value="1"/>
</dbReference>
<feature type="transmembrane region" description="Helical" evidence="14">
    <location>
        <begin position="519"/>
        <end position="545"/>
    </location>
</feature>
<evidence type="ECO:0000259" key="16">
    <source>
        <dbReference type="PROSITE" id="PS50929"/>
    </source>
</evidence>
<feature type="transmembrane region" description="Helical" evidence="14">
    <location>
        <begin position="175"/>
        <end position="195"/>
    </location>
</feature>
<dbReference type="PANTHER" id="PTHR24223">
    <property type="entry name" value="ATP-BINDING CASSETTE SUB-FAMILY C"/>
    <property type="match status" value="1"/>
</dbReference>
<feature type="domain" description="ABC transporter" evidence="15">
    <location>
        <begin position="1029"/>
        <end position="1265"/>
    </location>
</feature>
<dbReference type="InterPro" id="IPR027417">
    <property type="entry name" value="P-loop_NTPase"/>
</dbReference>
<evidence type="ECO:0000313" key="18">
    <source>
        <dbReference type="Proteomes" id="UP001054252"/>
    </source>
</evidence>